<sequence length="43" mass="4796">MLFLMQADLTGLSSPLGRIVIALGLLAAIVVAVRFLWENRNRR</sequence>
<organism evidence="2 3">
    <name type="scientific">Saccharopolyspora oryzae</name>
    <dbReference type="NCBI Taxonomy" id="2997343"/>
    <lineage>
        <taxon>Bacteria</taxon>
        <taxon>Bacillati</taxon>
        <taxon>Actinomycetota</taxon>
        <taxon>Actinomycetes</taxon>
        <taxon>Pseudonocardiales</taxon>
        <taxon>Pseudonocardiaceae</taxon>
        <taxon>Saccharopolyspora</taxon>
    </lineage>
</organism>
<name>A0ABT4V7W8_9PSEU</name>
<feature type="transmembrane region" description="Helical" evidence="1">
    <location>
        <begin position="16"/>
        <end position="37"/>
    </location>
</feature>
<dbReference type="Proteomes" id="UP001210380">
    <property type="component" value="Unassembled WGS sequence"/>
</dbReference>
<proteinExistence type="predicted"/>
<keyword evidence="1" id="KW-0812">Transmembrane</keyword>
<dbReference type="EMBL" id="JAQGLA010000080">
    <property type="protein sequence ID" value="MDA3629928.1"/>
    <property type="molecule type" value="Genomic_DNA"/>
</dbReference>
<accession>A0ABT4V7W8</accession>
<comment type="caution">
    <text evidence="2">The sequence shown here is derived from an EMBL/GenBank/DDBJ whole genome shotgun (WGS) entry which is preliminary data.</text>
</comment>
<keyword evidence="1" id="KW-0472">Membrane</keyword>
<keyword evidence="1" id="KW-1133">Transmembrane helix</keyword>
<evidence type="ECO:0000313" key="3">
    <source>
        <dbReference type="Proteomes" id="UP001210380"/>
    </source>
</evidence>
<evidence type="ECO:0000256" key="1">
    <source>
        <dbReference type="SAM" id="Phobius"/>
    </source>
</evidence>
<dbReference type="RefSeq" id="WP_270953039.1">
    <property type="nucleotide sequence ID" value="NZ_JAQGLA010000080.1"/>
</dbReference>
<keyword evidence="3" id="KW-1185">Reference proteome</keyword>
<evidence type="ECO:0000313" key="2">
    <source>
        <dbReference type="EMBL" id="MDA3629928.1"/>
    </source>
</evidence>
<gene>
    <name evidence="2" type="ORF">OU415_31175</name>
</gene>
<reference evidence="2 3" key="1">
    <citation type="submission" date="2022-11" db="EMBL/GenBank/DDBJ databases">
        <title>Draft genome sequence of Saccharopolyspora sp. WRP15-2 isolated from rhizosphere soils of wild rice in Thailand.</title>
        <authorList>
            <person name="Duangmal K."/>
            <person name="Kammanee S."/>
            <person name="Muangham S."/>
        </authorList>
    </citation>
    <scope>NUCLEOTIDE SEQUENCE [LARGE SCALE GENOMIC DNA]</scope>
    <source>
        <strain evidence="2 3">WRP15-2</strain>
    </source>
</reference>
<protein>
    <submittedName>
        <fullName evidence="2">Uncharacterized protein</fullName>
    </submittedName>
</protein>